<dbReference type="EMBL" id="AMBL01000016">
    <property type="protein sequence ID" value="EJY46737.1"/>
    <property type="molecule type" value="Genomic_DNA"/>
</dbReference>
<evidence type="ECO:0000313" key="2">
    <source>
        <dbReference type="Proteomes" id="UP000006403"/>
    </source>
</evidence>
<reference evidence="1 2" key="1">
    <citation type="submission" date="2012-04" db="EMBL/GenBank/DDBJ databases">
        <authorList>
            <person name="Weinstock G."/>
            <person name="Sodergren E."/>
            <person name="Lobos E.A."/>
            <person name="Fulton L."/>
            <person name="Fulton R."/>
            <person name="Courtney L."/>
            <person name="Fronick C."/>
            <person name="O'Laughlin M."/>
            <person name="Godfrey J."/>
            <person name="Wilson R.M."/>
            <person name="Miner T."/>
            <person name="Farmer C."/>
            <person name="Delehaunty K."/>
            <person name="Cordes M."/>
            <person name="Minx P."/>
            <person name="Tomlinson C."/>
            <person name="Chen J."/>
            <person name="Wollam A."/>
            <person name="Pepin K.H."/>
            <person name="Bhonagiri V."/>
            <person name="Zhang X."/>
            <person name="Suruliraj S."/>
            <person name="Warren W."/>
            <person name="Mitreva M."/>
            <person name="Mardis E.R."/>
            <person name="Wilson R.K."/>
        </authorList>
    </citation>
    <scope>NUCLEOTIDE SEQUENCE [LARGE SCALE GENOMIC DNA]</scope>
    <source>
        <strain evidence="1 2">505</strain>
    </source>
</reference>
<evidence type="ECO:0000313" key="1">
    <source>
        <dbReference type="EMBL" id="EJY46737.1"/>
    </source>
</evidence>
<dbReference type="InterPro" id="IPR035093">
    <property type="entry name" value="RelE/ParE_toxin_dom_sf"/>
</dbReference>
<proteinExistence type="predicted"/>
<organism evidence="1 2">
    <name type="scientific">Enterococcus faecium 505</name>
    <dbReference type="NCBI Taxonomy" id="1134806"/>
    <lineage>
        <taxon>Bacteria</taxon>
        <taxon>Bacillati</taxon>
        <taxon>Bacillota</taxon>
        <taxon>Bacilli</taxon>
        <taxon>Lactobacillales</taxon>
        <taxon>Enterococcaceae</taxon>
        <taxon>Enterococcus</taxon>
    </lineage>
</organism>
<dbReference type="Proteomes" id="UP000006403">
    <property type="component" value="Unassembled WGS sequence"/>
</dbReference>
<sequence length="114" mass="13800">MTYSNTLSRIERKQNMNYTVEFDSELLEQFPQEVHLAYKKTISKKIIEHLDHNFFRIKPVRTRSAKGIYEMKVNIDKKNYRIAFTLKKNHVFIFYISPNLQKIVFDKEVNKQIK</sequence>
<dbReference type="Gene3D" id="3.30.2310.20">
    <property type="entry name" value="RelE-like"/>
    <property type="match status" value="1"/>
</dbReference>
<evidence type="ECO:0008006" key="3">
    <source>
        <dbReference type="Google" id="ProtNLM"/>
    </source>
</evidence>
<dbReference type="HOGENOM" id="CLU_182888_0_0_9"/>
<accession>J7CWZ9</accession>
<name>J7CWZ9_ENTFC</name>
<gene>
    <name evidence="1" type="ORF">HMPREF1348_00789</name>
</gene>
<dbReference type="AlphaFoldDB" id="J7CWZ9"/>
<dbReference type="PATRIC" id="fig|1134806.3.peg.748"/>
<protein>
    <recommendedName>
        <fullName evidence="3">Toxin-antitoxin system, toxin component, RelE family</fullName>
    </recommendedName>
</protein>
<comment type="caution">
    <text evidence="1">The sequence shown here is derived from an EMBL/GenBank/DDBJ whole genome shotgun (WGS) entry which is preliminary data.</text>
</comment>